<dbReference type="PROSITE" id="PS51257">
    <property type="entry name" value="PROKAR_LIPOPROTEIN"/>
    <property type="match status" value="1"/>
</dbReference>
<keyword evidence="1" id="KW-0378">Hydrolase</keyword>
<dbReference type="Pfam" id="PF04371">
    <property type="entry name" value="PAD_porph"/>
    <property type="match status" value="1"/>
</dbReference>
<dbReference type="SUPFAM" id="SSF55909">
    <property type="entry name" value="Pentein"/>
    <property type="match status" value="1"/>
</dbReference>
<dbReference type="PATRIC" id="fig|1423753.3.peg.2070"/>
<gene>
    <name evidence="3" type="ORF">FD28_GL001970</name>
</gene>
<dbReference type="Gene3D" id="3.75.10.10">
    <property type="entry name" value="L-arginine/glycine Amidinotransferase, Chain A"/>
    <property type="match status" value="1"/>
</dbReference>
<dbReference type="Proteomes" id="UP000051580">
    <property type="component" value="Unassembled WGS sequence"/>
</dbReference>
<comment type="caution">
    <text evidence="3">The sequence shown here is derived from an EMBL/GenBank/DDBJ whole genome shotgun (WGS) entry which is preliminary data.</text>
</comment>
<dbReference type="GO" id="GO:0047632">
    <property type="term" value="F:agmatine deiminase activity"/>
    <property type="evidence" value="ECO:0007669"/>
    <property type="project" value="TreeGrafter"/>
</dbReference>
<dbReference type="GO" id="GO:0004668">
    <property type="term" value="F:protein-arginine deiminase activity"/>
    <property type="evidence" value="ECO:0007669"/>
    <property type="project" value="InterPro"/>
</dbReference>
<proteinExistence type="predicted"/>
<dbReference type="AlphaFoldDB" id="A0A0R1UYI7"/>
<dbReference type="OrthoDB" id="9808013at2"/>
<dbReference type="PANTHER" id="PTHR31377:SF0">
    <property type="entry name" value="AGMATINE DEIMINASE-RELATED"/>
    <property type="match status" value="1"/>
</dbReference>
<accession>A0A0R1UYI7</accession>
<evidence type="ECO:0000256" key="1">
    <source>
        <dbReference type="ARBA" id="ARBA00022801"/>
    </source>
</evidence>
<dbReference type="PANTHER" id="PTHR31377">
    <property type="entry name" value="AGMATINE DEIMINASE-RELATED"/>
    <property type="match status" value="1"/>
</dbReference>
<feature type="chain" id="PRO_5039519712" description="Agmatine deiminase" evidence="2">
    <location>
        <begin position="23"/>
        <end position="369"/>
    </location>
</feature>
<sequence length="369" mass="41522">MKLVRIVLCFILVFLSSCQVNKEATTVSTYNFPSETAPHEGTWLTWPHRFTYGRAYRNDLEPIWVAMTKSLVSGERVHIIAYNAKEQARISKRLTQAKVPLHRVDFTLAKSDDVWSRDTGPLFVRDTTGKLAIADFSFNGWGRKAPYKRDNQLPAIVAKAQNIPRLPIPKFVLEGGSVEMDGHGTAMLCQSSVLNPNRNPGLHAQQAEAYMRTYFGVKHFIWLKGVVGEDITDAHIDGIARFRDDQTLLTVSKRDFSQLYDGIDMKDYATLHTATNAAGTPYKVIELPMTAKNVHGLDYKGSYLNYYVGNKVVLVPTYQDKHDQVALKTLGHLYPGRKVVGIDVTKLYRYGGMLHCVTQQQPMASAHDD</sequence>
<dbReference type="GO" id="GO:0009446">
    <property type="term" value="P:putrescine biosynthetic process"/>
    <property type="evidence" value="ECO:0007669"/>
    <property type="project" value="InterPro"/>
</dbReference>
<reference evidence="3 4" key="1">
    <citation type="journal article" date="2015" name="Genome Announc.">
        <title>Expanding the biotechnology potential of lactobacilli through comparative genomics of 213 strains and associated genera.</title>
        <authorList>
            <person name="Sun Z."/>
            <person name="Harris H.M."/>
            <person name="McCann A."/>
            <person name="Guo C."/>
            <person name="Argimon S."/>
            <person name="Zhang W."/>
            <person name="Yang X."/>
            <person name="Jeffery I.B."/>
            <person name="Cooney J.C."/>
            <person name="Kagawa T.F."/>
            <person name="Liu W."/>
            <person name="Song Y."/>
            <person name="Salvetti E."/>
            <person name="Wrobel A."/>
            <person name="Rasinkangas P."/>
            <person name="Parkhill J."/>
            <person name="Rea M.C."/>
            <person name="O'Sullivan O."/>
            <person name="Ritari J."/>
            <person name="Douillard F.P."/>
            <person name="Paul Ross R."/>
            <person name="Yang R."/>
            <person name="Briner A.E."/>
            <person name="Felis G.E."/>
            <person name="de Vos W.M."/>
            <person name="Barrangou R."/>
            <person name="Klaenhammer T.R."/>
            <person name="Caufield P.W."/>
            <person name="Cui Y."/>
            <person name="Zhang H."/>
            <person name="O'Toole P.W."/>
        </authorList>
    </citation>
    <scope>NUCLEOTIDE SEQUENCE [LARGE SCALE GENOMIC DNA]</scope>
    <source>
        <strain evidence="3 4">DSM 16381</strain>
    </source>
</reference>
<protein>
    <recommendedName>
        <fullName evidence="5">Agmatine deiminase</fullName>
    </recommendedName>
</protein>
<dbReference type="InterPro" id="IPR007466">
    <property type="entry name" value="Peptidyl-Arg-deiminase_porph"/>
</dbReference>
<feature type="signal peptide" evidence="2">
    <location>
        <begin position="1"/>
        <end position="22"/>
    </location>
</feature>
<evidence type="ECO:0000313" key="4">
    <source>
        <dbReference type="Proteomes" id="UP000051580"/>
    </source>
</evidence>
<evidence type="ECO:0000256" key="2">
    <source>
        <dbReference type="SAM" id="SignalP"/>
    </source>
</evidence>
<evidence type="ECO:0000313" key="3">
    <source>
        <dbReference type="EMBL" id="KRL96216.1"/>
    </source>
</evidence>
<name>A0A0R1UYI7_9LACO</name>
<keyword evidence="2" id="KW-0732">Signal</keyword>
<keyword evidence="4" id="KW-1185">Reference proteome</keyword>
<organism evidence="3 4">
    <name type="scientific">Levilactobacillus hammesii DSM 16381</name>
    <dbReference type="NCBI Taxonomy" id="1423753"/>
    <lineage>
        <taxon>Bacteria</taxon>
        <taxon>Bacillati</taxon>
        <taxon>Bacillota</taxon>
        <taxon>Bacilli</taxon>
        <taxon>Lactobacillales</taxon>
        <taxon>Lactobacillaceae</taxon>
        <taxon>Levilactobacillus</taxon>
    </lineage>
</organism>
<dbReference type="STRING" id="1423753.FD28_GL001970"/>
<evidence type="ECO:0008006" key="5">
    <source>
        <dbReference type="Google" id="ProtNLM"/>
    </source>
</evidence>
<dbReference type="EMBL" id="AZFS01000041">
    <property type="protein sequence ID" value="KRL96216.1"/>
    <property type="molecule type" value="Genomic_DNA"/>
</dbReference>